<reference evidence="2 3" key="1">
    <citation type="submission" date="2020-02" db="EMBL/GenBank/DDBJ databases">
        <authorList>
            <person name="Li X.-J."/>
            <person name="Feng X.-M."/>
        </authorList>
    </citation>
    <scope>NUCLEOTIDE SEQUENCE [LARGE SCALE GENOMIC DNA]</scope>
    <source>
        <strain evidence="2 3">CGMCC 4.7225</strain>
    </source>
</reference>
<evidence type="ECO:0000313" key="3">
    <source>
        <dbReference type="Proteomes" id="UP000469185"/>
    </source>
</evidence>
<protein>
    <submittedName>
        <fullName evidence="2">Four-helix bundle copper-binding protein</fullName>
    </submittedName>
</protein>
<name>A0A6N9YNR9_9ACTN</name>
<dbReference type="AlphaFoldDB" id="A0A6N9YNR9"/>
<proteinExistence type="predicted"/>
<keyword evidence="3" id="KW-1185">Reference proteome</keyword>
<accession>A0A6N9YNR9</accession>
<dbReference type="PANTHER" id="PTHR37310:SF1">
    <property type="entry name" value="CYTOPLASMIC PROTEIN"/>
    <property type="match status" value="1"/>
</dbReference>
<feature type="region of interest" description="Disordered" evidence="1">
    <location>
        <begin position="138"/>
        <end position="157"/>
    </location>
</feature>
<dbReference type="Pfam" id="PF03860">
    <property type="entry name" value="Csp"/>
    <property type="match status" value="1"/>
</dbReference>
<dbReference type="PANTHER" id="PTHR37310">
    <property type="entry name" value="CYTOPLASMIC PROTEIN-RELATED"/>
    <property type="match status" value="1"/>
</dbReference>
<organism evidence="2 3">
    <name type="scientific">Phytoactinopolyspora alkaliphila</name>
    <dbReference type="NCBI Taxonomy" id="1783498"/>
    <lineage>
        <taxon>Bacteria</taxon>
        <taxon>Bacillati</taxon>
        <taxon>Actinomycetota</taxon>
        <taxon>Actinomycetes</taxon>
        <taxon>Jiangellales</taxon>
        <taxon>Jiangellaceae</taxon>
        <taxon>Phytoactinopolyspora</taxon>
    </lineage>
</organism>
<evidence type="ECO:0000313" key="2">
    <source>
        <dbReference type="EMBL" id="NED96686.1"/>
    </source>
</evidence>
<dbReference type="Proteomes" id="UP000469185">
    <property type="component" value="Unassembled WGS sequence"/>
</dbReference>
<dbReference type="EMBL" id="JAAGOB010000008">
    <property type="protein sequence ID" value="NED96686.1"/>
    <property type="molecule type" value="Genomic_DNA"/>
</dbReference>
<gene>
    <name evidence="2" type="ORF">G1H11_15355</name>
</gene>
<sequence length="157" mass="16697">MKGVAVTYTQQMLDTYPAEMNLDRGKLARAIDALGACAQACTACADACLSEGAEALPMLTRCIRDNLDCADICAATAAVLSRQTAYDARVSHAQVKAAAQVTKTCADSCGEHRDAHDHCRVCEEACRETERILIELLPDLEPSGDAPSRPSQAAPQT</sequence>
<evidence type="ECO:0000256" key="1">
    <source>
        <dbReference type="SAM" id="MobiDB-lite"/>
    </source>
</evidence>
<comment type="caution">
    <text evidence="2">The sequence shown here is derived from an EMBL/GenBank/DDBJ whole genome shotgun (WGS) entry which is preliminary data.</text>
</comment>
<dbReference type="InterPro" id="IPR005560">
    <property type="entry name" value="Csp_YhjQ"/>
</dbReference>
<dbReference type="Gene3D" id="1.20.1270.360">
    <property type="match status" value="1"/>
</dbReference>